<keyword evidence="5" id="KW-0862">Zinc</keyword>
<feature type="transmembrane region" description="Helical" evidence="7">
    <location>
        <begin position="566"/>
        <end position="585"/>
    </location>
</feature>
<sequence>MSTSTEGVSSMIRRRRRVSAPPAPTSSSCSITSYDLPSSSASPTQTLTSLRLLVLTYLETLERTLSAHAQSASLTTQTAPQLLAQFRASVVSHLPHLWISDLSAIETFYRTQTAPAQLVLDDARDRFHDLDLEFHPSYYTAAIQTLSTHLATLHSHLEQNVLVPGAALFPFTPVAEALEGLVRQASSYSASHTSSDESTTNLFSLFTDLREGLEANMEAITSESSEVVRSAIHDVRLTMHTSLAHMKENFTSIKSELDNELTLLSSEMSLLGHELEGVMDEVRRAVLRSVEGVKLIAYSDLPHEWRNNPFVSHGYRFIPVERWGLILKSVFEPHNETLNIHTHLIPFMLWFSNLVFLRLGGLDGLVPAPVGAWARELVFPSWMVFAYRTLGAWIDKVPTPPFPFSITPLIQQRASSSALVSNLIIHASPNPTPKDPIEVAFISFALLCLGASAVWHTMSGCADRRSMEFCARVDYIGIGWLISATVATMVWYGFGGCAEDRIWATVYLAVCAVMGALGNVLPFMAWFNMHKYRLYRIAFFVAMAFMGAAPIITLGMLHSWEETYDFVSPIFPSILSYVLGLLFYATHTPERFLPPSVRRKLDVVGGSSHAIWHCFIVLAVSQHRSAIALFKEGVQCRV</sequence>
<keyword evidence="4 7" id="KW-0472">Membrane</keyword>
<dbReference type="GO" id="GO:0046872">
    <property type="term" value="F:metal ion binding"/>
    <property type="evidence" value="ECO:0007669"/>
    <property type="project" value="UniProtKB-KW"/>
</dbReference>
<evidence type="ECO:0000256" key="3">
    <source>
        <dbReference type="ARBA" id="ARBA00022989"/>
    </source>
</evidence>
<organism evidence="8 9">
    <name type="scientific">Ephemerocybe angulata</name>
    <dbReference type="NCBI Taxonomy" id="980116"/>
    <lineage>
        <taxon>Eukaryota</taxon>
        <taxon>Fungi</taxon>
        <taxon>Dikarya</taxon>
        <taxon>Basidiomycota</taxon>
        <taxon>Agaricomycotina</taxon>
        <taxon>Agaricomycetes</taxon>
        <taxon>Agaricomycetidae</taxon>
        <taxon>Agaricales</taxon>
        <taxon>Agaricineae</taxon>
        <taxon>Psathyrellaceae</taxon>
        <taxon>Ephemerocybe</taxon>
    </lineage>
</organism>
<feature type="binding site" evidence="5">
    <location>
        <position position="613"/>
    </location>
    <ligand>
        <name>Zn(2+)</name>
        <dbReference type="ChEBI" id="CHEBI:29105"/>
    </ligand>
</feature>
<evidence type="ECO:0000256" key="7">
    <source>
        <dbReference type="SAM" id="Phobius"/>
    </source>
</evidence>
<keyword evidence="5" id="KW-0479">Metal-binding</keyword>
<dbReference type="GO" id="GO:0038023">
    <property type="term" value="F:signaling receptor activity"/>
    <property type="evidence" value="ECO:0007669"/>
    <property type="project" value="TreeGrafter"/>
</dbReference>
<evidence type="ECO:0000256" key="6">
    <source>
        <dbReference type="SAM" id="MobiDB-lite"/>
    </source>
</evidence>
<evidence type="ECO:0000256" key="5">
    <source>
        <dbReference type="PIRSR" id="PIRSR604254-1"/>
    </source>
</evidence>
<evidence type="ECO:0000256" key="1">
    <source>
        <dbReference type="ARBA" id="ARBA00004141"/>
    </source>
</evidence>
<feature type="transmembrane region" description="Helical" evidence="7">
    <location>
        <begin position="439"/>
        <end position="461"/>
    </location>
</feature>
<evidence type="ECO:0000256" key="4">
    <source>
        <dbReference type="ARBA" id="ARBA00023136"/>
    </source>
</evidence>
<accession>A0A8H5CB08</accession>
<evidence type="ECO:0000313" key="9">
    <source>
        <dbReference type="Proteomes" id="UP000541558"/>
    </source>
</evidence>
<feature type="transmembrane region" description="Helical" evidence="7">
    <location>
        <begin position="473"/>
        <end position="494"/>
    </location>
</feature>
<feature type="transmembrane region" description="Helical" evidence="7">
    <location>
        <begin position="506"/>
        <end position="527"/>
    </location>
</feature>
<comment type="subcellular location">
    <subcellularLocation>
        <location evidence="1">Membrane</location>
        <topology evidence="1">Multi-pass membrane protein</topology>
    </subcellularLocation>
</comment>
<reference evidence="8 9" key="1">
    <citation type="journal article" date="2020" name="ISME J.">
        <title>Uncovering the hidden diversity of litter-decomposition mechanisms in mushroom-forming fungi.</title>
        <authorList>
            <person name="Floudas D."/>
            <person name="Bentzer J."/>
            <person name="Ahren D."/>
            <person name="Johansson T."/>
            <person name="Persson P."/>
            <person name="Tunlid A."/>
        </authorList>
    </citation>
    <scope>NUCLEOTIDE SEQUENCE [LARGE SCALE GENOMIC DNA]</scope>
    <source>
        <strain evidence="8 9">CBS 175.51</strain>
    </source>
</reference>
<feature type="region of interest" description="Disordered" evidence="6">
    <location>
        <begin position="1"/>
        <end position="43"/>
    </location>
</feature>
<proteinExistence type="predicted"/>
<keyword evidence="3 7" id="KW-1133">Transmembrane helix</keyword>
<comment type="caution">
    <text evidence="8">The sequence shown here is derived from an EMBL/GenBank/DDBJ whole genome shotgun (WGS) entry which is preliminary data.</text>
</comment>
<keyword evidence="2 7" id="KW-0812">Transmembrane</keyword>
<protein>
    <recommendedName>
        <fullName evidence="10">HlyIII-domain-containing protein</fullName>
    </recommendedName>
</protein>
<name>A0A8H5CB08_9AGAR</name>
<dbReference type="OrthoDB" id="5585746at2759"/>
<dbReference type="PANTHER" id="PTHR20855:SF97">
    <property type="entry name" value="ADIPOR-LIKE RECEPTOR IZH3-RELATED"/>
    <property type="match status" value="1"/>
</dbReference>
<feature type="binding site" evidence="5">
    <location>
        <position position="609"/>
    </location>
    <ligand>
        <name>Zn(2+)</name>
        <dbReference type="ChEBI" id="CHEBI:29105"/>
    </ligand>
</feature>
<keyword evidence="9" id="KW-1185">Reference proteome</keyword>
<evidence type="ECO:0000313" key="8">
    <source>
        <dbReference type="EMBL" id="KAF5338522.1"/>
    </source>
</evidence>
<dbReference type="EMBL" id="JAACJK010000013">
    <property type="protein sequence ID" value="KAF5338522.1"/>
    <property type="molecule type" value="Genomic_DNA"/>
</dbReference>
<dbReference type="PANTHER" id="PTHR20855">
    <property type="entry name" value="ADIPOR/PROGESTIN RECEPTOR-RELATED"/>
    <property type="match status" value="1"/>
</dbReference>
<dbReference type="InterPro" id="IPR004254">
    <property type="entry name" value="AdipoR/HlyIII-related"/>
</dbReference>
<dbReference type="Proteomes" id="UP000541558">
    <property type="component" value="Unassembled WGS sequence"/>
</dbReference>
<evidence type="ECO:0000256" key="2">
    <source>
        <dbReference type="ARBA" id="ARBA00022692"/>
    </source>
</evidence>
<dbReference type="GO" id="GO:0016020">
    <property type="term" value="C:membrane"/>
    <property type="evidence" value="ECO:0007669"/>
    <property type="project" value="UniProtKB-SubCell"/>
</dbReference>
<dbReference type="AlphaFoldDB" id="A0A8H5CB08"/>
<feature type="binding site" evidence="5">
    <location>
        <position position="456"/>
    </location>
    <ligand>
        <name>Zn(2+)</name>
        <dbReference type="ChEBI" id="CHEBI:29105"/>
    </ligand>
</feature>
<dbReference type="Pfam" id="PF03006">
    <property type="entry name" value="HlyIII"/>
    <property type="match status" value="1"/>
</dbReference>
<gene>
    <name evidence="8" type="ORF">D9611_013251</name>
</gene>
<evidence type="ECO:0008006" key="10">
    <source>
        <dbReference type="Google" id="ProtNLM"/>
    </source>
</evidence>
<feature type="transmembrane region" description="Helical" evidence="7">
    <location>
        <begin position="539"/>
        <end position="560"/>
    </location>
</feature>
<dbReference type="GO" id="GO:0006882">
    <property type="term" value="P:intracellular zinc ion homeostasis"/>
    <property type="evidence" value="ECO:0007669"/>
    <property type="project" value="TreeGrafter"/>
</dbReference>